<reference evidence="3" key="1">
    <citation type="journal article" date="2012" name="Proc. Natl. Acad. Sci. U.S.A.">
        <title>Genome sequence of the button mushroom Agaricus bisporus reveals mechanisms governing adaptation to a humic-rich ecological niche.</title>
        <authorList>
            <person name="Morin E."/>
            <person name="Kohler A."/>
            <person name="Baker A.R."/>
            <person name="Foulongne-Oriol M."/>
            <person name="Lombard V."/>
            <person name="Nagy L.G."/>
            <person name="Ohm R.A."/>
            <person name="Patyshakuliyeva A."/>
            <person name="Brun A."/>
            <person name="Aerts A.L."/>
            <person name="Bailey A.M."/>
            <person name="Billette C."/>
            <person name="Coutinho P.M."/>
            <person name="Deakin G."/>
            <person name="Doddapaneni H."/>
            <person name="Floudas D."/>
            <person name="Grimwood J."/>
            <person name="Hilden K."/>
            <person name="Kuees U."/>
            <person name="LaButti K.M."/>
            <person name="Lapidus A."/>
            <person name="Lindquist E.A."/>
            <person name="Lucas S.M."/>
            <person name="Murat C."/>
            <person name="Riley R.W."/>
            <person name="Salamov A.A."/>
            <person name="Schmutz J."/>
            <person name="Subramanian V."/>
            <person name="Woesten H.A.B."/>
            <person name="Xu J."/>
            <person name="Eastwood D.C."/>
            <person name="Foster G.D."/>
            <person name="Sonnenberg A.S."/>
            <person name="Cullen D."/>
            <person name="de Vries R.P."/>
            <person name="Lundell T."/>
            <person name="Hibbett D.S."/>
            <person name="Henrissat B."/>
            <person name="Burton K.S."/>
            <person name="Kerrigan R.W."/>
            <person name="Challen M.P."/>
            <person name="Grigoriev I.V."/>
            <person name="Martin F."/>
        </authorList>
    </citation>
    <scope>NUCLEOTIDE SEQUENCE [LARGE SCALE GENOMIC DNA]</scope>
    <source>
        <strain evidence="3">JB137-S8 / ATCC MYA-4627 / FGSC 10392</strain>
    </source>
</reference>
<dbReference type="OrthoDB" id="2131701at2759"/>
<dbReference type="Gene3D" id="2.80.10.50">
    <property type="match status" value="1"/>
</dbReference>
<feature type="domain" description="Ricin B lectin" evidence="1">
    <location>
        <begin position="8"/>
        <end position="139"/>
    </location>
</feature>
<dbReference type="AlphaFoldDB" id="K5VKE9"/>
<dbReference type="SUPFAM" id="SSF50370">
    <property type="entry name" value="Ricin B-like lectins"/>
    <property type="match status" value="1"/>
</dbReference>
<dbReference type="HOGENOM" id="CLU_119132_0_0_1"/>
<dbReference type="Pfam" id="PF14200">
    <property type="entry name" value="RicinB_lectin_2"/>
    <property type="match status" value="1"/>
</dbReference>
<dbReference type="InterPro" id="IPR035992">
    <property type="entry name" value="Ricin_B-like_lectins"/>
</dbReference>
<dbReference type="EMBL" id="JH971426">
    <property type="protein sequence ID" value="EKM74839.1"/>
    <property type="molecule type" value="Genomic_DNA"/>
</dbReference>
<protein>
    <recommendedName>
        <fullName evidence="1">Ricin B lectin domain-containing protein</fullName>
    </recommendedName>
</protein>
<sequence length="152" mass="17308">MSSEVVSGQSYRITNVKAGNALDLSGVDNRSIIGYPYHGGMNQQWTFTWEGDAWSIRSVSSSKYLGIDGNPNNGTKLVADTQMFKWHIWRDAMDENNFRIFVPNTHQNVDLSNHGDPTPGNPIIIWSTWSGVHQTWKIERRMSLPYSIFVLF</sequence>
<dbReference type="eggNOG" id="ENOG502SG4G">
    <property type="taxonomic scope" value="Eukaryota"/>
</dbReference>
<dbReference type="RefSeq" id="XP_007334501.1">
    <property type="nucleotide sequence ID" value="XM_007334439.1"/>
</dbReference>
<dbReference type="InParanoid" id="K5VKE9"/>
<dbReference type="PROSITE" id="PS50231">
    <property type="entry name" value="RICIN_B_LECTIN"/>
    <property type="match status" value="1"/>
</dbReference>
<dbReference type="GeneID" id="18829695"/>
<dbReference type="SMART" id="SM00458">
    <property type="entry name" value="RICIN"/>
    <property type="match status" value="1"/>
</dbReference>
<dbReference type="OMA" id="GDNQKWV"/>
<dbReference type="KEGG" id="abp:AGABI1DRAFT47326"/>
<proteinExistence type="predicted"/>
<gene>
    <name evidence="2" type="ORF">AGABI1DRAFT_47326</name>
</gene>
<keyword evidence="3" id="KW-1185">Reference proteome</keyword>
<evidence type="ECO:0000313" key="3">
    <source>
        <dbReference type="Proteomes" id="UP000008493"/>
    </source>
</evidence>
<organism evidence="2 3">
    <name type="scientific">Agaricus bisporus var. burnettii (strain JB137-S8 / ATCC MYA-4627 / FGSC 10392)</name>
    <name type="common">White button mushroom</name>
    <dbReference type="NCBI Taxonomy" id="597362"/>
    <lineage>
        <taxon>Eukaryota</taxon>
        <taxon>Fungi</taxon>
        <taxon>Dikarya</taxon>
        <taxon>Basidiomycota</taxon>
        <taxon>Agaricomycotina</taxon>
        <taxon>Agaricomycetes</taxon>
        <taxon>Agaricomycetidae</taxon>
        <taxon>Agaricales</taxon>
        <taxon>Agaricineae</taxon>
        <taxon>Agaricaceae</taxon>
        <taxon>Agaricus</taxon>
    </lineage>
</organism>
<name>K5VKE9_AGABU</name>
<dbReference type="CDD" id="cd23422">
    <property type="entry name" value="beta-trefoil_Ricin_MPL_CNL"/>
    <property type="match status" value="1"/>
</dbReference>
<dbReference type="Proteomes" id="UP000008493">
    <property type="component" value="Unassembled WGS sequence"/>
</dbReference>
<evidence type="ECO:0000313" key="2">
    <source>
        <dbReference type="EMBL" id="EKM74839.1"/>
    </source>
</evidence>
<accession>K5VKE9</accession>
<dbReference type="InterPro" id="IPR000772">
    <property type="entry name" value="Ricin_B_lectin"/>
</dbReference>
<evidence type="ECO:0000259" key="1">
    <source>
        <dbReference type="SMART" id="SM00458"/>
    </source>
</evidence>